<dbReference type="EMBL" id="CAJHIT010000007">
    <property type="protein sequence ID" value="CAD6503098.1"/>
    <property type="molecule type" value="Genomic_DNA"/>
</dbReference>
<comment type="caution">
    <text evidence="2">The sequence shown here is derived from an EMBL/GenBank/DDBJ whole genome shotgun (WGS) entry which is preliminary data.</text>
</comment>
<evidence type="ECO:0000313" key="3">
    <source>
        <dbReference type="Proteomes" id="UP000683417"/>
    </source>
</evidence>
<dbReference type="Proteomes" id="UP000683417">
    <property type="component" value="Unassembled WGS sequence"/>
</dbReference>
<feature type="transmembrane region" description="Helical" evidence="1">
    <location>
        <begin position="46"/>
        <end position="70"/>
    </location>
</feature>
<sequence length="75" mass="8362">MILCNLSRDASRSTSYSIISVLNSFFIDSGLTTLLIVVASTSLTMLQLFCILEVTSSVMSWLTTNFLCLVRFSWV</sequence>
<accession>A0A9W4D2R4</accession>
<feature type="transmembrane region" description="Helical" evidence="1">
    <location>
        <begin position="21"/>
        <end position="40"/>
    </location>
</feature>
<organism evidence="2 3">
    <name type="scientific">Blumeria graminis f. sp. triticale</name>
    <dbReference type="NCBI Taxonomy" id="1689686"/>
    <lineage>
        <taxon>Eukaryota</taxon>
        <taxon>Fungi</taxon>
        <taxon>Dikarya</taxon>
        <taxon>Ascomycota</taxon>
        <taxon>Pezizomycotina</taxon>
        <taxon>Leotiomycetes</taxon>
        <taxon>Erysiphales</taxon>
        <taxon>Erysiphaceae</taxon>
        <taxon>Blumeria</taxon>
    </lineage>
</organism>
<dbReference type="AlphaFoldDB" id="A0A9W4D2R4"/>
<reference evidence="2" key="1">
    <citation type="submission" date="2020-10" db="EMBL/GenBank/DDBJ databases">
        <authorList>
            <person name="Muller C M."/>
        </authorList>
    </citation>
    <scope>NUCLEOTIDE SEQUENCE</scope>
    <source>
        <strain evidence="2">THUN-12</strain>
    </source>
</reference>
<evidence type="ECO:0000256" key="1">
    <source>
        <dbReference type="SAM" id="Phobius"/>
    </source>
</evidence>
<keyword evidence="1" id="KW-0812">Transmembrane</keyword>
<keyword evidence="1" id="KW-1133">Transmembrane helix</keyword>
<protein>
    <submittedName>
        <fullName evidence="2">BgTH12-02767</fullName>
    </submittedName>
</protein>
<evidence type="ECO:0000313" key="2">
    <source>
        <dbReference type="EMBL" id="CAD6503098.1"/>
    </source>
</evidence>
<keyword evidence="1" id="KW-0472">Membrane</keyword>
<proteinExistence type="predicted"/>
<name>A0A9W4D2R4_BLUGR</name>
<gene>
    <name evidence="2" type="ORF">BGTH12_LOCUS4456</name>
</gene>